<dbReference type="EMBL" id="CAUOFW020000801">
    <property type="protein sequence ID" value="CAK9137064.1"/>
    <property type="molecule type" value="Genomic_DNA"/>
</dbReference>
<proteinExistence type="predicted"/>
<evidence type="ECO:0000313" key="1">
    <source>
        <dbReference type="EMBL" id="CAK9137064.1"/>
    </source>
</evidence>
<dbReference type="AlphaFoldDB" id="A0ABC8R2B1"/>
<name>A0ABC8R2B1_9AQUA</name>
<accession>A0ABC8R2B1</accession>
<dbReference type="Proteomes" id="UP001642360">
    <property type="component" value="Unassembled WGS sequence"/>
</dbReference>
<reference evidence="1 2" key="1">
    <citation type="submission" date="2024-02" db="EMBL/GenBank/DDBJ databases">
        <authorList>
            <person name="Vignale AGUSTIN F."/>
            <person name="Sosa J E."/>
            <person name="Modenutti C."/>
        </authorList>
    </citation>
    <scope>NUCLEOTIDE SEQUENCE [LARGE SCALE GENOMIC DNA]</scope>
</reference>
<gene>
    <name evidence="1" type="ORF">ILEXP_LOCUS4086</name>
</gene>
<evidence type="ECO:0000313" key="2">
    <source>
        <dbReference type="Proteomes" id="UP001642360"/>
    </source>
</evidence>
<protein>
    <submittedName>
        <fullName evidence="1">Uncharacterized protein</fullName>
    </submittedName>
</protein>
<keyword evidence="2" id="KW-1185">Reference proteome</keyword>
<comment type="caution">
    <text evidence="1">The sequence shown here is derived from an EMBL/GenBank/DDBJ whole genome shotgun (WGS) entry which is preliminary data.</text>
</comment>
<sequence length="107" mass="12202">MLFKYLNCFHQWQLHSNIAMGLICPHCSCSTNFFFWLDSDAKYLTLTLAHPKVINKSSQLNPRKPIFLPRSSQAFVGSLSLSLPFFCIHELLKLHGNGFTTNLLTLS</sequence>
<organism evidence="1 2">
    <name type="scientific">Ilex paraguariensis</name>
    <name type="common">yerba mate</name>
    <dbReference type="NCBI Taxonomy" id="185542"/>
    <lineage>
        <taxon>Eukaryota</taxon>
        <taxon>Viridiplantae</taxon>
        <taxon>Streptophyta</taxon>
        <taxon>Embryophyta</taxon>
        <taxon>Tracheophyta</taxon>
        <taxon>Spermatophyta</taxon>
        <taxon>Magnoliopsida</taxon>
        <taxon>eudicotyledons</taxon>
        <taxon>Gunneridae</taxon>
        <taxon>Pentapetalae</taxon>
        <taxon>asterids</taxon>
        <taxon>campanulids</taxon>
        <taxon>Aquifoliales</taxon>
        <taxon>Aquifoliaceae</taxon>
        <taxon>Ilex</taxon>
    </lineage>
</organism>